<feature type="transmembrane region" description="Helical" evidence="1">
    <location>
        <begin position="99"/>
        <end position="122"/>
    </location>
</feature>
<keyword evidence="1" id="KW-0472">Membrane</keyword>
<dbReference type="RefSeq" id="WP_175227986.1">
    <property type="nucleotide sequence ID" value="NZ_CADIKH010000016.1"/>
</dbReference>
<dbReference type="EMBL" id="CADIKH010000016">
    <property type="protein sequence ID" value="CAB3760353.1"/>
    <property type="molecule type" value="Genomic_DNA"/>
</dbReference>
<dbReference type="Proteomes" id="UP000494363">
    <property type="component" value="Unassembled WGS sequence"/>
</dbReference>
<sequence>MEDSTDETPKKSSRFANVLTKVLLFVGLYLLAVLFLSTYPFPMTIERMRWWSAFSAQYGISNPEDAWVTVILVMDLVVTIFVYLAVVKRVEALASEIPFTPSCLVKTTLFIGLFLLIMTYVLEPMEREYTHWGVVITGKLGIGHSNDFELSVILLVDLIFTTLVYKAIMKGWRIFQTRRRSNRPA</sequence>
<keyword evidence="1" id="KW-1133">Transmembrane helix</keyword>
<name>A0A6J5E212_9BURK</name>
<feature type="transmembrane region" description="Helical" evidence="1">
    <location>
        <begin position="66"/>
        <end position="87"/>
    </location>
</feature>
<evidence type="ECO:0000313" key="2">
    <source>
        <dbReference type="EMBL" id="CAB3760353.1"/>
    </source>
</evidence>
<dbReference type="AlphaFoldDB" id="A0A6J5E212"/>
<keyword evidence="1" id="KW-0812">Transmembrane</keyword>
<proteinExistence type="predicted"/>
<reference evidence="2 3" key="1">
    <citation type="submission" date="2020-04" db="EMBL/GenBank/DDBJ databases">
        <authorList>
            <person name="De Canck E."/>
        </authorList>
    </citation>
    <scope>NUCLEOTIDE SEQUENCE [LARGE SCALE GENOMIC DNA]</scope>
    <source>
        <strain evidence="2 3">LMG 29542</strain>
    </source>
</reference>
<evidence type="ECO:0000313" key="3">
    <source>
        <dbReference type="Proteomes" id="UP000494363"/>
    </source>
</evidence>
<gene>
    <name evidence="2" type="ORF">LMG29542_03820</name>
</gene>
<protein>
    <submittedName>
        <fullName evidence="2">Uncharacterized protein</fullName>
    </submittedName>
</protein>
<feature type="transmembrane region" description="Helical" evidence="1">
    <location>
        <begin position="150"/>
        <end position="169"/>
    </location>
</feature>
<feature type="transmembrane region" description="Helical" evidence="1">
    <location>
        <begin position="18"/>
        <end position="41"/>
    </location>
</feature>
<evidence type="ECO:0000256" key="1">
    <source>
        <dbReference type="SAM" id="Phobius"/>
    </source>
</evidence>
<keyword evidence="3" id="KW-1185">Reference proteome</keyword>
<accession>A0A6J5E212</accession>
<organism evidence="2 3">
    <name type="scientific">Paraburkholderia humisilvae</name>
    <dbReference type="NCBI Taxonomy" id="627669"/>
    <lineage>
        <taxon>Bacteria</taxon>
        <taxon>Pseudomonadati</taxon>
        <taxon>Pseudomonadota</taxon>
        <taxon>Betaproteobacteria</taxon>
        <taxon>Burkholderiales</taxon>
        <taxon>Burkholderiaceae</taxon>
        <taxon>Paraburkholderia</taxon>
    </lineage>
</organism>